<dbReference type="EMBL" id="JAHRIQ010106723">
    <property type="protein sequence ID" value="MEQ2256244.1"/>
    <property type="molecule type" value="Genomic_DNA"/>
</dbReference>
<organism evidence="2 3">
    <name type="scientific">Ilyodon furcidens</name>
    <name type="common">goldbreast splitfin</name>
    <dbReference type="NCBI Taxonomy" id="33524"/>
    <lineage>
        <taxon>Eukaryota</taxon>
        <taxon>Metazoa</taxon>
        <taxon>Chordata</taxon>
        <taxon>Craniata</taxon>
        <taxon>Vertebrata</taxon>
        <taxon>Euteleostomi</taxon>
        <taxon>Actinopterygii</taxon>
        <taxon>Neopterygii</taxon>
        <taxon>Teleostei</taxon>
        <taxon>Neoteleostei</taxon>
        <taxon>Acanthomorphata</taxon>
        <taxon>Ovalentaria</taxon>
        <taxon>Atherinomorphae</taxon>
        <taxon>Cyprinodontiformes</taxon>
        <taxon>Goodeidae</taxon>
        <taxon>Ilyodon</taxon>
    </lineage>
</organism>
<keyword evidence="3" id="KW-1185">Reference proteome</keyword>
<comment type="caution">
    <text evidence="2">The sequence shown here is derived from an EMBL/GenBank/DDBJ whole genome shotgun (WGS) entry which is preliminary data.</text>
</comment>
<proteinExistence type="predicted"/>
<evidence type="ECO:0000256" key="1">
    <source>
        <dbReference type="SAM" id="MobiDB-lite"/>
    </source>
</evidence>
<evidence type="ECO:0000313" key="2">
    <source>
        <dbReference type="EMBL" id="MEQ2256244.1"/>
    </source>
</evidence>
<protein>
    <submittedName>
        <fullName evidence="2">Uncharacterized protein</fullName>
    </submittedName>
</protein>
<feature type="region of interest" description="Disordered" evidence="1">
    <location>
        <begin position="57"/>
        <end position="79"/>
    </location>
</feature>
<reference evidence="2 3" key="1">
    <citation type="submission" date="2021-06" db="EMBL/GenBank/DDBJ databases">
        <authorList>
            <person name="Palmer J.M."/>
        </authorList>
    </citation>
    <scope>NUCLEOTIDE SEQUENCE [LARGE SCALE GENOMIC DNA]</scope>
    <source>
        <strain evidence="3">if_2019</strain>
        <tissue evidence="2">Muscle</tissue>
    </source>
</reference>
<feature type="region of interest" description="Disordered" evidence="1">
    <location>
        <begin position="1"/>
        <end position="32"/>
    </location>
</feature>
<sequence>MIEAEGGHAVISQRPHVMMGRPRQPPRHQQLHGQKCIQSPFPMFVESPRLLKSQEVYADSSAGGETAVPGLDEVPKSSQ</sequence>
<dbReference type="Proteomes" id="UP001482620">
    <property type="component" value="Unassembled WGS sequence"/>
</dbReference>
<gene>
    <name evidence="2" type="ORF">ILYODFUR_022330</name>
</gene>
<name>A0ABV0VGR7_9TELE</name>
<evidence type="ECO:0000313" key="3">
    <source>
        <dbReference type="Proteomes" id="UP001482620"/>
    </source>
</evidence>
<accession>A0ABV0VGR7</accession>